<keyword evidence="3" id="KW-1185">Reference proteome</keyword>
<feature type="region of interest" description="Disordered" evidence="1">
    <location>
        <begin position="53"/>
        <end position="74"/>
    </location>
</feature>
<organism evidence="2 3">
    <name type="scientific">Streptomyces durocortorensis</name>
    <dbReference type="NCBI Taxonomy" id="2811104"/>
    <lineage>
        <taxon>Bacteria</taxon>
        <taxon>Bacillati</taxon>
        <taxon>Actinomycetota</taxon>
        <taxon>Actinomycetes</taxon>
        <taxon>Kitasatosporales</taxon>
        <taxon>Streptomycetaceae</taxon>
        <taxon>Streptomyces</taxon>
    </lineage>
</organism>
<proteinExistence type="predicted"/>
<dbReference type="Proteomes" id="UP001303236">
    <property type="component" value="Chromosome"/>
</dbReference>
<reference evidence="2 3" key="1">
    <citation type="submission" date="2023-09" db="EMBL/GenBank/DDBJ databases">
        <title>Genome completion map analysis of the actinomycetes C11-1.</title>
        <authorList>
            <person name="Qin P."/>
            <person name="Guan P."/>
        </authorList>
    </citation>
    <scope>NUCLEOTIDE SEQUENCE [LARGE SCALE GENOMIC DNA]</scope>
    <source>
        <strain evidence="2 3">C11-1</strain>
    </source>
</reference>
<sequence length="150" mass="16426">MHYFEAASARDMELFLQQLAPELDAAGARTLLDLYTDEPMDAPRAQDALQAMSAIAEQASSSTRRRGSSRSRDPLMGVEVDLHDPVQAGHFALLAHRVINAEAWCGEGRQVFGTVESPTRVWVELPREVVEKLLDDGRRAGASLTVRPAG</sequence>
<accession>A0ABY9W0D5</accession>
<evidence type="ECO:0000313" key="3">
    <source>
        <dbReference type="Proteomes" id="UP001303236"/>
    </source>
</evidence>
<evidence type="ECO:0000256" key="1">
    <source>
        <dbReference type="SAM" id="MobiDB-lite"/>
    </source>
</evidence>
<dbReference type="EMBL" id="CP134500">
    <property type="protein sequence ID" value="WNF28934.1"/>
    <property type="molecule type" value="Genomic_DNA"/>
</dbReference>
<gene>
    <name evidence="2" type="ORF">RI138_20075</name>
</gene>
<protein>
    <submittedName>
        <fullName evidence="2">Uncharacterized protein</fullName>
    </submittedName>
</protein>
<evidence type="ECO:0000313" key="2">
    <source>
        <dbReference type="EMBL" id="WNF28934.1"/>
    </source>
</evidence>
<name>A0ABY9W0D5_9ACTN</name>